<dbReference type="Proteomes" id="UP000001058">
    <property type="component" value="Unassembled WGS sequence"/>
</dbReference>
<dbReference type="Pfam" id="PF02375">
    <property type="entry name" value="JmjN"/>
    <property type="match status" value="1"/>
</dbReference>
<organism evidence="5">
    <name type="scientific">Volvox carteri f. nagariensis</name>
    <dbReference type="NCBI Taxonomy" id="3068"/>
    <lineage>
        <taxon>Eukaryota</taxon>
        <taxon>Viridiplantae</taxon>
        <taxon>Chlorophyta</taxon>
        <taxon>core chlorophytes</taxon>
        <taxon>Chlorophyceae</taxon>
        <taxon>CS clade</taxon>
        <taxon>Chlamydomonadales</taxon>
        <taxon>Volvocaceae</taxon>
        <taxon>Volvox</taxon>
    </lineage>
</organism>
<keyword evidence="5" id="KW-1185">Reference proteome</keyword>
<accession>D8UBB5</accession>
<proteinExistence type="predicted"/>
<dbReference type="GO" id="GO:0010468">
    <property type="term" value="P:regulation of gene expression"/>
    <property type="evidence" value="ECO:0007669"/>
    <property type="project" value="TreeGrafter"/>
</dbReference>
<feature type="non-terminal residue" evidence="4">
    <location>
        <position position="93"/>
    </location>
</feature>
<dbReference type="RefSeq" id="XP_002956014.1">
    <property type="nucleotide sequence ID" value="XM_002955968.1"/>
</dbReference>
<dbReference type="GO" id="GO:0005634">
    <property type="term" value="C:nucleus"/>
    <property type="evidence" value="ECO:0007669"/>
    <property type="project" value="TreeGrafter"/>
</dbReference>
<dbReference type="GeneID" id="9615169"/>
<sequence length="93" mass="10191">MKAAHVTRLLRSHRFRAAVSSSLPPSLPAPLPTSLPNPRPTYLPTYVIHDQGVPSAPVFYPTPEEFADPVSYIAKIRPEAEKYGICRVVPPAS</sequence>
<dbReference type="SMART" id="SM00545">
    <property type="entry name" value="JmjN"/>
    <property type="match status" value="1"/>
</dbReference>
<dbReference type="AlphaFoldDB" id="D8UBB5"/>
<dbReference type="EMBL" id="GL378377">
    <property type="protein sequence ID" value="EFJ42974.1"/>
    <property type="molecule type" value="Genomic_DNA"/>
</dbReference>
<evidence type="ECO:0000256" key="1">
    <source>
        <dbReference type="ARBA" id="ARBA00022723"/>
    </source>
</evidence>
<evidence type="ECO:0000313" key="4">
    <source>
        <dbReference type="EMBL" id="EFJ42974.1"/>
    </source>
</evidence>
<dbReference type="OrthoDB" id="19286at2759"/>
<dbReference type="GO" id="GO:0046872">
    <property type="term" value="F:metal ion binding"/>
    <property type="evidence" value="ECO:0007669"/>
    <property type="project" value="UniProtKB-KW"/>
</dbReference>
<dbReference type="PANTHER" id="PTHR10694">
    <property type="entry name" value="LYSINE-SPECIFIC DEMETHYLASE"/>
    <property type="match status" value="1"/>
</dbReference>
<protein>
    <recommendedName>
        <fullName evidence="3">JmjN domain-containing protein</fullName>
    </recommendedName>
</protein>
<dbReference type="InParanoid" id="D8UBB5"/>
<dbReference type="InterPro" id="IPR003349">
    <property type="entry name" value="JmjN"/>
</dbReference>
<evidence type="ECO:0000256" key="2">
    <source>
        <dbReference type="ARBA" id="ARBA00023004"/>
    </source>
</evidence>
<feature type="domain" description="JmjN" evidence="3">
    <location>
        <begin position="56"/>
        <end position="93"/>
    </location>
</feature>
<reference evidence="4 5" key="1">
    <citation type="journal article" date="2010" name="Science">
        <title>Genomic analysis of organismal complexity in the multicellular green alga Volvox carteri.</title>
        <authorList>
            <person name="Prochnik S.E."/>
            <person name="Umen J."/>
            <person name="Nedelcu A.M."/>
            <person name="Hallmann A."/>
            <person name="Miller S.M."/>
            <person name="Nishii I."/>
            <person name="Ferris P."/>
            <person name="Kuo A."/>
            <person name="Mitros T."/>
            <person name="Fritz-Laylin L.K."/>
            <person name="Hellsten U."/>
            <person name="Chapman J."/>
            <person name="Simakov O."/>
            <person name="Rensing S.A."/>
            <person name="Terry A."/>
            <person name="Pangilinan J."/>
            <person name="Kapitonov V."/>
            <person name="Jurka J."/>
            <person name="Salamov A."/>
            <person name="Shapiro H."/>
            <person name="Schmutz J."/>
            <person name="Grimwood J."/>
            <person name="Lindquist E."/>
            <person name="Lucas S."/>
            <person name="Grigoriev I.V."/>
            <person name="Schmitt R."/>
            <person name="Kirk D."/>
            <person name="Rokhsar D.S."/>
        </authorList>
    </citation>
    <scope>NUCLEOTIDE SEQUENCE [LARGE SCALE GENOMIC DNA]</scope>
    <source>
        <strain evidence="5">f. Nagariensis / Eve</strain>
    </source>
</reference>
<evidence type="ECO:0000259" key="3">
    <source>
        <dbReference type="PROSITE" id="PS51183"/>
    </source>
</evidence>
<dbReference type="PANTHER" id="PTHR10694:SF33">
    <property type="entry name" value="LYSINE-SPECIFIC DEMETHYLASE 5"/>
    <property type="match status" value="1"/>
</dbReference>
<keyword evidence="2" id="KW-0408">Iron</keyword>
<keyword evidence="1" id="KW-0479">Metal-binding</keyword>
<dbReference type="PROSITE" id="PS51183">
    <property type="entry name" value="JMJN"/>
    <property type="match status" value="1"/>
</dbReference>
<dbReference type="KEGG" id="vcn:VOLCADRAFT_66451"/>
<name>D8UBB5_VOLCA</name>
<dbReference type="eggNOG" id="KOG1246">
    <property type="taxonomic scope" value="Eukaryota"/>
</dbReference>
<dbReference type="GO" id="GO:0141052">
    <property type="term" value="F:histone H3 demethylase activity"/>
    <property type="evidence" value="ECO:0007669"/>
    <property type="project" value="UniProtKB-ARBA"/>
</dbReference>
<dbReference type="Gene3D" id="2.60.120.650">
    <property type="entry name" value="Cupin"/>
    <property type="match status" value="1"/>
</dbReference>
<gene>
    <name evidence="4" type="ORF">VOLCADRAFT_66451</name>
</gene>
<dbReference type="STRING" id="3068.D8UBB5"/>
<dbReference type="GO" id="GO:0000785">
    <property type="term" value="C:chromatin"/>
    <property type="evidence" value="ECO:0007669"/>
    <property type="project" value="TreeGrafter"/>
</dbReference>
<evidence type="ECO:0000313" key="5">
    <source>
        <dbReference type="Proteomes" id="UP000001058"/>
    </source>
</evidence>